<reference evidence="5 6" key="1">
    <citation type="submission" date="2013-02" db="EMBL/GenBank/DDBJ databases">
        <title>Whole genome shotgun sequence of Gordonia malaquae NBRC 108250.</title>
        <authorList>
            <person name="Yoshida I."/>
            <person name="Hosoyama A."/>
            <person name="Tsuchikane K."/>
            <person name="Ando Y."/>
            <person name="Baba S."/>
            <person name="Ohji S."/>
            <person name="Hamada M."/>
            <person name="Tamura T."/>
            <person name="Yamazoe A."/>
            <person name="Yamazaki S."/>
            <person name="Fujita N."/>
        </authorList>
    </citation>
    <scope>NUCLEOTIDE SEQUENCE [LARGE SCALE GENOMIC DNA]</scope>
    <source>
        <strain evidence="5 6">NBRC 108250</strain>
    </source>
</reference>
<evidence type="ECO:0000313" key="6">
    <source>
        <dbReference type="Proteomes" id="UP000035009"/>
    </source>
</evidence>
<evidence type="ECO:0000256" key="2">
    <source>
        <dbReference type="ARBA" id="ARBA00023125"/>
    </source>
</evidence>
<gene>
    <name evidence="5" type="ORF">GM1_011_00170</name>
</gene>
<keyword evidence="2" id="KW-0238">DNA-binding</keyword>
<dbReference type="AlphaFoldDB" id="M3UJA1"/>
<proteinExistence type="predicted"/>
<evidence type="ECO:0000313" key="5">
    <source>
        <dbReference type="EMBL" id="GAC79590.1"/>
    </source>
</evidence>
<dbReference type="PROSITE" id="PS50949">
    <property type="entry name" value="HTH_GNTR"/>
    <property type="match status" value="1"/>
</dbReference>
<dbReference type="RefSeq" id="WP_008378109.1">
    <property type="nucleotide sequence ID" value="NZ_BAOP01000011.1"/>
</dbReference>
<dbReference type="Gene3D" id="1.10.10.10">
    <property type="entry name" value="Winged helix-like DNA-binding domain superfamily/Winged helix DNA-binding domain"/>
    <property type="match status" value="1"/>
</dbReference>
<organism evidence="5 6">
    <name type="scientific">Gordonia malaquae NBRC 108250</name>
    <dbReference type="NCBI Taxonomy" id="1223542"/>
    <lineage>
        <taxon>Bacteria</taxon>
        <taxon>Bacillati</taxon>
        <taxon>Actinomycetota</taxon>
        <taxon>Actinomycetes</taxon>
        <taxon>Mycobacteriales</taxon>
        <taxon>Gordoniaceae</taxon>
        <taxon>Gordonia</taxon>
    </lineage>
</organism>
<dbReference type="CDD" id="cd07377">
    <property type="entry name" value="WHTH_GntR"/>
    <property type="match status" value="1"/>
</dbReference>
<keyword evidence="1" id="KW-0805">Transcription regulation</keyword>
<dbReference type="PANTHER" id="PTHR38445:SF9">
    <property type="entry name" value="HTH-TYPE TRANSCRIPTIONAL REPRESSOR YTRA"/>
    <property type="match status" value="1"/>
</dbReference>
<dbReference type="InterPro" id="IPR036388">
    <property type="entry name" value="WH-like_DNA-bd_sf"/>
</dbReference>
<accession>M3UJA1</accession>
<dbReference type="STRING" id="410332.SAMN04488550_3124"/>
<sequence length="120" mass="12545">MSIVLTVDGNDPTPPYEQIRAQLAGAIGSGVFAMGERLPTVRQLANDLGVAPGTVARAYRELEQQQLIASRRGSGTRVSAPPRARDDVLADVAAVYVGSCREVGASDAEIRAALDAALAR</sequence>
<feature type="domain" description="HTH gntR-type" evidence="4">
    <location>
        <begin position="13"/>
        <end position="81"/>
    </location>
</feature>
<comment type="caution">
    <text evidence="5">The sequence shown here is derived from an EMBL/GenBank/DDBJ whole genome shotgun (WGS) entry which is preliminary data.</text>
</comment>
<dbReference type="SMART" id="SM00345">
    <property type="entry name" value="HTH_GNTR"/>
    <property type="match status" value="1"/>
</dbReference>
<name>M3UJA1_GORML</name>
<dbReference type="InterPro" id="IPR000524">
    <property type="entry name" value="Tscrpt_reg_HTH_GntR"/>
</dbReference>
<dbReference type="Pfam" id="PF00392">
    <property type="entry name" value="GntR"/>
    <property type="match status" value="1"/>
</dbReference>
<protein>
    <submittedName>
        <fullName evidence="5">Putative GntR family transcriptional regulator</fullName>
    </submittedName>
</protein>
<keyword evidence="6" id="KW-1185">Reference proteome</keyword>
<dbReference type="Proteomes" id="UP000035009">
    <property type="component" value="Unassembled WGS sequence"/>
</dbReference>
<dbReference type="InterPro" id="IPR036390">
    <property type="entry name" value="WH_DNA-bd_sf"/>
</dbReference>
<evidence type="ECO:0000256" key="3">
    <source>
        <dbReference type="ARBA" id="ARBA00023163"/>
    </source>
</evidence>
<dbReference type="GO" id="GO:0003677">
    <property type="term" value="F:DNA binding"/>
    <property type="evidence" value="ECO:0007669"/>
    <property type="project" value="UniProtKB-KW"/>
</dbReference>
<dbReference type="eggNOG" id="COG1725">
    <property type="taxonomic scope" value="Bacteria"/>
</dbReference>
<dbReference type="EMBL" id="BAOP01000011">
    <property type="protein sequence ID" value="GAC79590.1"/>
    <property type="molecule type" value="Genomic_DNA"/>
</dbReference>
<evidence type="ECO:0000259" key="4">
    <source>
        <dbReference type="PROSITE" id="PS50949"/>
    </source>
</evidence>
<dbReference type="GO" id="GO:0003700">
    <property type="term" value="F:DNA-binding transcription factor activity"/>
    <property type="evidence" value="ECO:0007669"/>
    <property type="project" value="InterPro"/>
</dbReference>
<evidence type="ECO:0000256" key="1">
    <source>
        <dbReference type="ARBA" id="ARBA00023015"/>
    </source>
</evidence>
<dbReference type="PANTHER" id="PTHR38445">
    <property type="entry name" value="HTH-TYPE TRANSCRIPTIONAL REPRESSOR YTRA"/>
    <property type="match status" value="1"/>
</dbReference>
<keyword evidence="3" id="KW-0804">Transcription</keyword>
<dbReference type="SUPFAM" id="SSF46785">
    <property type="entry name" value="Winged helix' DNA-binding domain"/>
    <property type="match status" value="1"/>
</dbReference>
<dbReference type="OrthoDB" id="4307011at2"/>